<keyword evidence="1" id="KW-0732">Signal</keyword>
<evidence type="ECO:0000313" key="4">
    <source>
        <dbReference type="Proteomes" id="UP001246372"/>
    </source>
</evidence>
<feature type="chain" id="PRO_5047258715" evidence="1">
    <location>
        <begin position="22"/>
        <end position="257"/>
    </location>
</feature>
<protein>
    <submittedName>
        <fullName evidence="3">PEP-CTERM sorting domain-containing protein</fullName>
    </submittedName>
</protein>
<evidence type="ECO:0000259" key="2">
    <source>
        <dbReference type="Pfam" id="PF07589"/>
    </source>
</evidence>
<dbReference type="Pfam" id="PF07589">
    <property type="entry name" value="PEP-CTERM"/>
    <property type="match status" value="1"/>
</dbReference>
<dbReference type="Proteomes" id="UP001246372">
    <property type="component" value="Unassembled WGS sequence"/>
</dbReference>
<name>A0ABU3P824_9BURK</name>
<dbReference type="NCBIfam" id="TIGR02595">
    <property type="entry name" value="PEP_CTERM"/>
    <property type="match status" value="1"/>
</dbReference>
<dbReference type="InterPro" id="IPR013424">
    <property type="entry name" value="Ice-binding_C"/>
</dbReference>
<evidence type="ECO:0000256" key="1">
    <source>
        <dbReference type="SAM" id="SignalP"/>
    </source>
</evidence>
<comment type="caution">
    <text evidence="3">The sequence shown here is derived from an EMBL/GenBank/DDBJ whole genome shotgun (WGS) entry which is preliminary data.</text>
</comment>
<sequence length="257" mass="26446">MKLNTLSIMVAALAAAGSAEAGLSVDNTGYNYSQSFDTLAASGSAVAWANDSTLAGWSLFKTNTTTPVTSYIADTGSSNTGGIHSYGSTAERALGGLGSNSFNGWIAVAFSNATGKALDGFKLSFDGEQWRNGGNTSKQTMTLQYGFGSSFASVSNWVAPGGNFDWSSPLASSTAAAVNGNTVGLLANRGGTVNTNWAAGSTLWVRWVENNDVGNDHGLAIDNVKFSVVSSVPEPQTYALLLAGLAGVGFVARRRKA</sequence>
<feature type="signal peptide" evidence="1">
    <location>
        <begin position="1"/>
        <end position="21"/>
    </location>
</feature>
<evidence type="ECO:0000313" key="3">
    <source>
        <dbReference type="EMBL" id="MDT8998699.1"/>
    </source>
</evidence>
<gene>
    <name evidence="3" type="ORF">RQP53_05390</name>
</gene>
<feature type="domain" description="Ice-binding protein C-terminal" evidence="2">
    <location>
        <begin position="231"/>
        <end position="255"/>
    </location>
</feature>
<dbReference type="RefSeq" id="WP_315649207.1">
    <property type="nucleotide sequence ID" value="NZ_JAVXZY010000002.1"/>
</dbReference>
<keyword evidence="4" id="KW-1185">Reference proteome</keyword>
<organism evidence="3 4">
    <name type="scientific">Roseateles aquae</name>
    <dbReference type="NCBI Taxonomy" id="3077235"/>
    <lineage>
        <taxon>Bacteria</taxon>
        <taxon>Pseudomonadati</taxon>
        <taxon>Pseudomonadota</taxon>
        <taxon>Betaproteobacteria</taxon>
        <taxon>Burkholderiales</taxon>
        <taxon>Sphaerotilaceae</taxon>
        <taxon>Roseateles</taxon>
    </lineage>
</organism>
<proteinExistence type="predicted"/>
<dbReference type="EMBL" id="JAVXZY010000002">
    <property type="protein sequence ID" value="MDT8998699.1"/>
    <property type="molecule type" value="Genomic_DNA"/>
</dbReference>
<reference evidence="3" key="1">
    <citation type="submission" date="2023-09" db="EMBL/GenBank/DDBJ databases">
        <title>Paucibacter sp. APW11 Genome sequencing and assembly.</title>
        <authorList>
            <person name="Kim I."/>
        </authorList>
    </citation>
    <scope>NUCLEOTIDE SEQUENCE</scope>
    <source>
        <strain evidence="3">APW11</strain>
    </source>
</reference>
<accession>A0ABU3P824</accession>